<dbReference type="Gene3D" id="1.10.10.10">
    <property type="entry name" value="Winged helix-like DNA-binding domain superfamily/Winged helix DNA-binding domain"/>
    <property type="match status" value="1"/>
</dbReference>
<protein>
    <submittedName>
        <fullName evidence="4">Uncharacterized protein</fullName>
    </submittedName>
</protein>
<dbReference type="InterPro" id="IPR036388">
    <property type="entry name" value="WH-like_DNA-bd_sf"/>
</dbReference>
<gene>
    <name evidence="4" type="ORF">EC9_46280</name>
</gene>
<dbReference type="PANTHER" id="PTHR43022">
    <property type="entry name" value="PROTEIN SMF"/>
    <property type="match status" value="1"/>
</dbReference>
<sequence>MSEFSGNVDDPLIPLLRLAMLPGIGPRTLTALLECFDSPSDVLAASSDALMRVAGVGPKLVDAIRSPNAQVDVEDLIAECQRLQIQIVPQAADGYPKRLLELCDAPPVLFMRGTFLKEDELAVAIVGTRHPTPYGRRQTQVLAAGLARAGVTIVSGLARGIDGIAHQAALDAGGRTIAVLGGGMGAIYPAEHGGLADDVTANGCLISENPPWAKPRAGMFPQRNRLISGLSLGVCVIEAADRSGALITARLASEQGRDCFALPGPVNSRMSRGTNQLIRDGVTLIQSVDDILESLGPLSQPVQVRDADDAPRQLHQPAELLLNEQECQVLDAIGAMATSIDEIIANTKLPAHRVLSTVSVLEMRRLVRRTGGQHLVRI</sequence>
<evidence type="ECO:0000259" key="2">
    <source>
        <dbReference type="Pfam" id="PF02481"/>
    </source>
</evidence>
<dbReference type="PANTHER" id="PTHR43022:SF1">
    <property type="entry name" value="PROTEIN SMF"/>
    <property type="match status" value="1"/>
</dbReference>
<dbReference type="InterPro" id="IPR057666">
    <property type="entry name" value="DrpA_SLOG"/>
</dbReference>
<accession>A0A517M6B6</accession>
<dbReference type="NCBIfam" id="TIGR00732">
    <property type="entry name" value="dprA"/>
    <property type="match status" value="1"/>
</dbReference>
<dbReference type="InterPro" id="IPR010994">
    <property type="entry name" value="RuvA_2-like"/>
</dbReference>
<evidence type="ECO:0000256" key="1">
    <source>
        <dbReference type="ARBA" id="ARBA00006525"/>
    </source>
</evidence>
<dbReference type="RefSeq" id="WP_246105828.1">
    <property type="nucleotide sequence ID" value="NZ_CP036261.1"/>
</dbReference>
<proteinExistence type="inferred from homology"/>
<name>A0A517M6B6_9BACT</name>
<comment type="similarity">
    <text evidence="1">Belongs to the DprA/Smf family.</text>
</comment>
<dbReference type="GO" id="GO:0009294">
    <property type="term" value="P:DNA-mediated transformation"/>
    <property type="evidence" value="ECO:0007669"/>
    <property type="project" value="InterPro"/>
</dbReference>
<dbReference type="Gene3D" id="3.40.50.450">
    <property type="match status" value="1"/>
</dbReference>
<reference evidence="4 5" key="1">
    <citation type="submission" date="2019-02" db="EMBL/GenBank/DDBJ databases">
        <title>Deep-cultivation of Planctomycetes and their phenomic and genomic characterization uncovers novel biology.</title>
        <authorList>
            <person name="Wiegand S."/>
            <person name="Jogler M."/>
            <person name="Boedeker C."/>
            <person name="Pinto D."/>
            <person name="Vollmers J."/>
            <person name="Rivas-Marin E."/>
            <person name="Kohn T."/>
            <person name="Peeters S.H."/>
            <person name="Heuer A."/>
            <person name="Rast P."/>
            <person name="Oberbeckmann S."/>
            <person name="Bunk B."/>
            <person name="Jeske O."/>
            <person name="Meyerdierks A."/>
            <person name="Storesund J.E."/>
            <person name="Kallscheuer N."/>
            <person name="Luecker S."/>
            <person name="Lage O.M."/>
            <person name="Pohl T."/>
            <person name="Merkel B.J."/>
            <person name="Hornburger P."/>
            <person name="Mueller R.-W."/>
            <person name="Bruemmer F."/>
            <person name="Labrenz M."/>
            <person name="Spormann A.M."/>
            <person name="Op den Camp H."/>
            <person name="Overmann J."/>
            <person name="Amann R."/>
            <person name="Jetten M.S.M."/>
            <person name="Mascher T."/>
            <person name="Medema M.H."/>
            <person name="Devos D.P."/>
            <person name="Kaster A.-K."/>
            <person name="Ovreas L."/>
            <person name="Rohde M."/>
            <person name="Galperin M.Y."/>
            <person name="Jogler C."/>
        </authorList>
    </citation>
    <scope>NUCLEOTIDE SEQUENCE [LARGE SCALE GENOMIC DNA]</scope>
    <source>
        <strain evidence="4 5">EC9</strain>
    </source>
</reference>
<dbReference type="Proteomes" id="UP000319557">
    <property type="component" value="Chromosome"/>
</dbReference>
<dbReference type="InterPro" id="IPR041614">
    <property type="entry name" value="DprA_WH"/>
</dbReference>
<dbReference type="SUPFAM" id="SSF102405">
    <property type="entry name" value="MCP/YpsA-like"/>
    <property type="match status" value="1"/>
</dbReference>
<feature type="domain" description="Smf/DprA SLOG" evidence="2">
    <location>
        <begin position="90"/>
        <end position="295"/>
    </location>
</feature>
<evidence type="ECO:0000313" key="5">
    <source>
        <dbReference type="Proteomes" id="UP000319557"/>
    </source>
</evidence>
<dbReference type="InterPro" id="IPR003488">
    <property type="entry name" value="DprA"/>
</dbReference>
<dbReference type="EMBL" id="CP036261">
    <property type="protein sequence ID" value="QDS90420.1"/>
    <property type="molecule type" value="Genomic_DNA"/>
</dbReference>
<dbReference type="AlphaFoldDB" id="A0A517M6B6"/>
<organism evidence="4 5">
    <name type="scientific">Rosistilla ulvae</name>
    <dbReference type="NCBI Taxonomy" id="1930277"/>
    <lineage>
        <taxon>Bacteria</taxon>
        <taxon>Pseudomonadati</taxon>
        <taxon>Planctomycetota</taxon>
        <taxon>Planctomycetia</taxon>
        <taxon>Pirellulales</taxon>
        <taxon>Pirellulaceae</taxon>
        <taxon>Rosistilla</taxon>
    </lineage>
</organism>
<evidence type="ECO:0000259" key="3">
    <source>
        <dbReference type="Pfam" id="PF17782"/>
    </source>
</evidence>
<keyword evidence="5" id="KW-1185">Reference proteome</keyword>
<dbReference type="Pfam" id="PF14520">
    <property type="entry name" value="HHH_5"/>
    <property type="match status" value="1"/>
</dbReference>
<dbReference type="KEGG" id="ruv:EC9_46280"/>
<dbReference type="Pfam" id="PF17782">
    <property type="entry name" value="WHD_DprA"/>
    <property type="match status" value="1"/>
</dbReference>
<dbReference type="SUPFAM" id="SSF47781">
    <property type="entry name" value="RuvA domain 2-like"/>
    <property type="match status" value="1"/>
</dbReference>
<feature type="domain" description="DprA winged helix" evidence="3">
    <location>
        <begin position="317"/>
        <end position="373"/>
    </location>
</feature>
<dbReference type="Pfam" id="PF02481">
    <property type="entry name" value="DNA_processg_A"/>
    <property type="match status" value="1"/>
</dbReference>
<evidence type="ECO:0000313" key="4">
    <source>
        <dbReference type="EMBL" id="QDS90420.1"/>
    </source>
</evidence>